<proteinExistence type="predicted"/>
<protein>
    <submittedName>
        <fullName evidence="1">Uncharacterized protein</fullName>
    </submittedName>
</protein>
<dbReference type="RefSeq" id="WP_091322137.1">
    <property type="nucleotide sequence ID" value="NZ_FOSW01000003.1"/>
</dbReference>
<dbReference type="InParanoid" id="A0A1I4BL51"/>
<name>A0A1I4BL51_9ACTN</name>
<sequence>MSTFPDRYREVSVTDVDVPLELEPLRALLTSRPVYRRSRYVVVRRGAETALVEVIRGATSGLFSAVEDVVLLASPAETVYLHRPELDTGVPSNLVRAAQAAPDARCVVVEGSYGHVSFVLDPDPVRLHVLDVAPPWPAKLLDQVERVLETADDLTGVLPVPHVVELPDLLPGEPTGHYLLPCRGGGMDVPGAEVSYLDEVPPKADWTLLGCARSRAIHDFFYEGPVRQVDTCPRTLAAGVELPPGEVLLTKCCLLENHVEVDGRVVITPWGASFGHLREALEAAAELAEQA</sequence>
<dbReference type="InterPro" id="IPR056131">
    <property type="entry name" value="DUF7714"/>
</dbReference>
<dbReference type="Proteomes" id="UP000199152">
    <property type="component" value="Unassembled WGS sequence"/>
</dbReference>
<reference evidence="1 2" key="1">
    <citation type="submission" date="2016-10" db="EMBL/GenBank/DDBJ databases">
        <authorList>
            <person name="de Groot N.N."/>
        </authorList>
    </citation>
    <scope>NUCLEOTIDE SEQUENCE [LARGE SCALE GENOMIC DNA]</scope>
    <source>
        <strain evidence="1 2">DSM 45317</strain>
    </source>
</reference>
<accession>A0A1I4BL51</accession>
<dbReference type="OrthoDB" id="3612465at2"/>
<dbReference type="EMBL" id="FOSW01000003">
    <property type="protein sequence ID" value="SFK69273.1"/>
    <property type="molecule type" value="Genomic_DNA"/>
</dbReference>
<dbReference type="Pfam" id="PF24830">
    <property type="entry name" value="DUF7714"/>
    <property type="match status" value="1"/>
</dbReference>
<keyword evidence="2" id="KW-1185">Reference proteome</keyword>
<dbReference type="AlphaFoldDB" id="A0A1I4BL51"/>
<evidence type="ECO:0000313" key="2">
    <source>
        <dbReference type="Proteomes" id="UP000199152"/>
    </source>
</evidence>
<dbReference type="STRING" id="504800.SAMN04488085_10385"/>
<organism evidence="1 2">
    <name type="scientific">Geodermatophilus ruber</name>
    <dbReference type="NCBI Taxonomy" id="504800"/>
    <lineage>
        <taxon>Bacteria</taxon>
        <taxon>Bacillati</taxon>
        <taxon>Actinomycetota</taxon>
        <taxon>Actinomycetes</taxon>
        <taxon>Geodermatophilales</taxon>
        <taxon>Geodermatophilaceae</taxon>
        <taxon>Geodermatophilus</taxon>
    </lineage>
</organism>
<gene>
    <name evidence="1" type="ORF">SAMN04488085_10385</name>
</gene>
<evidence type="ECO:0000313" key="1">
    <source>
        <dbReference type="EMBL" id="SFK69273.1"/>
    </source>
</evidence>